<evidence type="ECO:0000313" key="4">
    <source>
        <dbReference type="Proteomes" id="UP000006666"/>
    </source>
</evidence>
<dbReference type="AlphaFoldDB" id="C7NKN0"/>
<keyword evidence="4" id="KW-1185">Reference proteome</keyword>
<dbReference type="EMBL" id="CP001686">
    <property type="protein sequence ID" value="ACV05516.1"/>
    <property type="molecule type" value="Genomic_DNA"/>
</dbReference>
<dbReference type="Proteomes" id="UP000006666">
    <property type="component" value="Chromosome"/>
</dbReference>
<feature type="transmembrane region" description="Helical" evidence="2">
    <location>
        <begin position="93"/>
        <end position="112"/>
    </location>
</feature>
<feature type="transmembrane region" description="Helical" evidence="2">
    <location>
        <begin position="194"/>
        <end position="214"/>
    </location>
</feature>
<gene>
    <name evidence="3" type="ordered locus">Ksed_04420</name>
</gene>
<dbReference type="HOGENOM" id="CLU_041420_1_0_11"/>
<sequence length="378" mass="40861">MTPDDPPELSVLLIADPGLPTRRAHAVRDRLEQELADTYKQDVSVQVQSDLLRVDQAHALDLETAAELSTRHGTVDVLLLLTEMPRYVDGRPLVAGAFPGYGVGVLSLPTLGMRMGTQRLLRVLTACAVRIAQVPGGESEEVRYPPHLGGARWSRRDDGSYALTFNRWTGATRMVMGMVLSNEPWRVVPRLSSAFAAAMATGAFGVFYSSIWQMSDALSVFRLALTAVVAVIMMVLWLVLRHRLWDSPRGGRPPGLVLLYNLSTGVTLTLAVVALYALLVLVILAASLIVIAPGFMGDVLGYPADFANYLKIAWFAAAMGVVAGALGTSFDDETAVRSLTHGQRERQRLAALEEAGDDAHRGAHPATPPEDDGERPAT</sequence>
<keyword evidence="2" id="KW-0812">Transmembrane</keyword>
<keyword evidence="2" id="KW-1133">Transmembrane helix</keyword>
<keyword evidence="2" id="KW-0472">Membrane</keyword>
<feature type="transmembrane region" description="Helical" evidence="2">
    <location>
        <begin position="220"/>
        <end position="239"/>
    </location>
</feature>
<dbReference type="KEGG" id="kse:Ksed_04420"/>
<dbReference type="STRING" id="478801.Ksed_04420"/>
<feature type="transmembrane region" description="Helical" evidence="2">
    <location>
        <begin position="259"/>
        <end position="292"/>
    </location>
</feature>
<protein>
    <submittedName>
        <fullName evidence="3">Uncharacterized protein</fullName>
    </submittedName>
</protein>
<feature type="transmembrane region" description="Helical" evidence="2">
    <location>
        <begin position="312"/>
        <end position="330"/>
    </location>
</feature>
<accession>C7NKN0</accession>
<name>C7NKN0_KYTSD</name>
<dbReference type="eggNOG" id="COG5502">
    <property type="taxonomic scope" value="Bacteria"/>
</dbReference>
<feature type="compositionally biased region" description="Acidic residues" evidence="1">
    <location>
        <begin position="369"/>
        <end position="378"/>
    </location>
</feature>
<evidence type="ECO:0000313" key="3">
    <source>
        <dbReference type="EMBL" id="ACV05516.1"/>
    </source>
</evidence>
<dbReference type="RefSeq" id="WP_012801934.1">
    <property type="nucleotide sequence ID" value="NC_013169.1"/>
</dbReference>
<feature type="region of interest" description="Disordered" evidence="1">
    <location>
        <begin position="350"/>
        <end position="378"/>
    </location>
</feature>
<reference evidence="3 4" key="1">
    <citation type="journal article" date="2009" name="Stand. Genomic Sci.">
        <title>Complete genome sequence of Kytococcus sedentarius type strain (541).</title>
        <authorList>
            <person name="Sims D."/>
            <person name="Brettin T."/>
            <person name="Detter J.C."/>
            <person name="Han C."/>
            <person name="Lapidus A."/>
            <person name="Copeland A."/>
            <person name="Glavina Del Rio T."/>
            <person name="Nolan M."/>
            <person name="Chen F."/>
            <person name="Lucas S."/>
            <person name="Tice H."/>
            <person name="Cheng J.F."/>
            <person name="Bruce D."/>
            <person name="Goodwin L."/>
            <person name="Pitluck S."/>
            <person name="Ovchinnikova G."/>
            <person name="Pati A."/>
            <person name="Ivanova N."/>
            <person name="Mavrommatis K."/>
            <person name="Chen A."/>
            <person name="Palaniappan K."/>
            <person name="D'haeseleer P."/>
            <person name="Chain P."/>
            <person name="Bristow J."/>
            <person name="Eisen J.A."/>
            <person name="Markowitz V."/>
            <person name="Hugenholtz P."/>
            <person name="Schneider S."/>
            <person name="Goker M."/>
            <person name="Pukall R."/>
            <person name="Kyrpides N.C."/>
            <person name="Klenk H.P."/>
        </authorList>
    </citation>
    <scope>NUCLEOTIDE SEQUENCE [LARGE SCALE GENOMIC DNA]</scope>
    <source>
        <strain evidence="4">ATCC 14392 / DSM 20547 / JCM 11482 / CCUG 33030 / NBRC 15357 / NCTC 11040 / CCM 314 / 541</strain>
    </source>
</reference>
<evidence type="ECO:0000256" key="2">
    <source>
        <dbReference type="SAM" id="Phobius"/>
    </source>
</evidence>
<organism evidence="3 4">
    <name type="scientific">Kytococcus sedentarius (strain ATCC 14392 / DSM 20547 / JCM 11482 / CCUG 33030 / NBRC 15357 / NCTC 11040 / CCM 314 / 541)</name>
    <name type="common">Micrococcus sedentarius</name>
    <dbReference type="NCBI Taxonomy" id="478801"/>
    <lineage>
        <taxon>Bacteria</taxon>
        <taxon>Bacillati</taxon>
        <taxon>Actinomycetota</taxon>
        <taxon>Actinomycetes</taxon>
        <taxon>Micrococcales</taxon>
        <taxon>Kytococcaceae</taxon>
        <taxon>Kytococcus</taxon>
    </lineage>
</organism>
<evidence type="ECO:0000256" key="1">
    <source>
        <dbReference type="SAM" id="MobiDB-lite"/>
    </source>
</evidence>
<proteinExistence type="predicted"/>